<name>A0A7T8JUA2_CALRO</name>
<dbReference type="InterPro" id="IPR029058">
    <property type="entry name" value="AB_hydrolase_fold"/>
</dbReference>
<dbReference type="EMBL" id="CP045908">
    <property type="protein sequence ID" value="QQP32977.1"/>
    <property type="molecule type" value="Genomic_DNA"/>
</dbReference>
<dbReference type="Proteomes" id="UP000595437">
    <property type="component" value="Chromosome 19"/>
</dbReference>
<protein>
    <submittedName>
        <fullName evidence="1">Venom carboxylesterase6like</fullName>
    </submittedName>
</protein>
<sequence length="66" mass="7413">RLSQTPMNAGPISDNDKIVGQNTITMWINFARTGNPTPIGYFLDDNSKWLSIQESNGCGDTRRLER</sequence>
<accession>A0A7T8JUA2</accession>
<dbReference type="SUPFAM" id="SSF53474">
    <property type="entry name" value="alpha/beta-Hydrolases"/>
    <property type="match status" value="1"/>
</dbReference>
<feature type="non-terminal residue" evidence="1">
    <location>
        <position position="1"/>
    </location>
</feature>
<reference evidence="2" key="1">
    <citation type="submission" date="2021-01" db="EMBL/GenBank/DDBJ databases">
        <title>Caligus Genome Assembly.</title>
        <authorList>
            <person name="Gallardo-Escarate C."/>
        </authorList>
    </citation>
    <scope>NUCLEOTIDE SEQUENCE [LARGE SCALE GENOMIC DNA]</scope>
</reference>
<keyword evidence="2" id="KW-1185">Reference proteome</keyword>
<dbReference type="OrthoDB" id="19653at2759"/>
<evidence type="ECO:0000313" key="2">
    <source>
        <dbReference type="Proteomes" id="UP000595437"/>
    </source>
</evidence>
<dbReference type="Gene3D" id="3.40.50.1820">
    <property type="entry name" value="alpha/beta hydrolase"/>
    <property type="match status" value="1"/>
</dbReference>
<gene>
    <name evidence="1" type="ORF">FKW44_024183</name>
</gene>
<organism evidence="1 2">
    <name type="scientific">Caligus rogercresseyi</name>
    <name type="common">Sea louse</name>
    <dbReference type="NCBI Taxonomy" id="217165"/>
    <lineage>
        <taxon>Eukaryota</taxon>
        <taxon>Metazoa</taxon>
        <taxon>Ecdysozoa</taxon>
        <taxon>Arthropoda</taxon>
        <taxon>Crustacea</taxon>
        <taxon>Multicrustacea</taxon>
        <taxon>Hexanauplia</taxon>
        <taxon>Copepoda</taxon>
        <taxon>Siphonostomatoida</taxon>
        <taxon>Caligidae</taxon>
        <taxon>Caligus</taxon>
    </lineage>
</organism>
<feature type="non-terminal residue" evidence="1">
    <location>
        <position position="66"/>
    </location>
</feature>
<dbReference type="AlphaFoldDB" id="A0A7T8JUA2"/>
<evidence type="ECO:0000313" key="1">
    <source>
        <dbReference type="EMBL" id="QQP32977.1"/>
    </source>
</evidence>
<proteinExistence type="predicted"/>